<reference evidence="2" key="1">
    <citation type="submission" date="2015-07" db="EMBL/GenBank/DDBJ databases">
        <authorList>
            <consortium name="Consortium for Microbial Forensics and Genomics (microFORGE)"/>
            <person name="Knight B.M."/>
            <person name="Roberts D.P."/>
            <person name="Lin D."/>
            <person name="Hari K."/>
            <person name="Fletcher J."/>
            <person name="Melcher U."/>
            <person name="Blagden T."/>
            <person name="Winegar R.A."/>
        </authorList>
    </citation>
    <scope>NUCLEOTIDE SEQUENCE [LARGE SCALE GENOMIC DNA]</scope>
    <source>
        <strain evidence="2">NRRL B-1447</strain>
    </source>
</reference>
<evidence type="ECO:0008006" key="3">
    <source>
        <dbReference type="Google" id="ProtNLM"/>
    </source>
</evidence>
<dbReference type="AlphaFoldDB" id="A0A0L8MG79"/>
<evidence type="ECO:0000313" key="2">
    <source>
        <dbReference type="Proteomes" id="UP000037084"/>
    </source>
</evidence>
<evidence type="ECO:0000313" key="1">
    <source>
        <dbReference type="EMBL" id="KOG49365.1"/>
    </source>
</evidence>
<comment type="caution">
    <text evidence="1">The sequence shown here is derived from an EMBL/GenBank/DDBJ whole genome shotgun (WGS) entry which is preliminary data.</text>
</comment>
<sequence length="186" mass="20121">MSDPLASLGPVTPTDDRQFPTALATAMAVPFDYADGKTGVDFEPFPAFLSAADTTDWFQAWTGNTEVDGSDFRVFGQDGTGGYAAFWLIRPSRPLAEQPVVFLGSEGETGVVARDLGDFLWLLADGFGPWEAATSYEPDWIARPNPELVAIAEGFAPHQRRSAAAVIELAAQEFPAFDDTIMELCH</sequence>
<proteinExistence type="predicted"/>
<organism evidence="1 2">
    <name type="scientific">Streptomyces virginiae</name>
    <name type="common">Streptomyces cinnamonensis</name>
    <dbReference type="NCBI Taxonomy" id="1961"/>
    <lineage>
        <taxon>Bacteria</taxon>
        <taxon>Bacillati</taxon>
        <taxon>Actinomycetota</taxon>
        <taxon>Actinomycetes</taxon>
        <taxon>Kitasatosporales</taxon>
        <taxon>Streptomycetaceae</taxon>
        <taxon>Streptomyces</taxon>
    </lineage>
</organism>
<name>A0A0L8MG79_STRVG</name>
<dbReference type="Proteomes" id="UP000037084">
    <property type="component" value="Unassembled WGS sequence"/>
</dbReference>
<dbReference type="PATRIC" id="fig|1961.12.peg.4417"/>
<protein>
    <recommendedName>
        <fullName evidence="3">SMI1/KNR4 family protein</fullName>
    </recommendedName>
</protein>
<dbReference type="EMBL" id="LGUV01000256">
    <property type="protein sequence ID" value="KOG49365.1"/>
    <property type="molecule type" value="Genomic_DNA"/>
</dbReference>
<gene>
    <name evidence="1" type="ORF">ADK75_19480</name>
</gene>
<accession>A0A0L8MG79</accession>